<feature type="region of interest" description="Disordered" evidence="8">
    <location>
        <begin position="222"/>
        <end position="245"/>
    </location>
</feature>
<feature type="transmembrane region" description="Helical" evidence="7">
    <location>
        <begin position="263"/>
        <end position="280"/>
    </location>
</feature>
<feature type="transmembrane region" description="Helical" evidence="7">
    <location>
        <begin position="418"/>
        <end position="439"/>
    </location>
</feature>
<dbReference type="EMBL" id="CP111013">
    <property type="protein sequence ID" value="WAQ96358.1"/>
    <property type="molecule type" value="Genomic_DNA"/>
</dbReference>
<keyword evidence="10" id="KW-1185">Reference proteome</keyword>
<feature type="region of interest" description="Disordered" evidence="8">
    <location>
        <begin position="69"/>
        <end position="91"/>
    </location>
</feature>
<feature type="region of interest" description="Disordered" evidence="8">
    <location>
        <begin position="1"/>
        <end position="54"/>
    </location>
</feature>
<dbReference type="InterPro" id="IPR018629">
    <property type="entry name" value="XK-rel"/>
</dbReference>
<evidence type="ECO:0000256" key="6">
    <source>
        <dbReference type="ARBA" id="ARBA00023136"/>
    </source>
</evidence>
<evidence type="ECO:0000256" key="3">
    <source>
        <dbReference type="ARBA" id="ARBA00022475"/>
    </source>
</evidence>
<evidence type="ECO:0000256" key="4">
    <source>
        <dbReference type="ARBA" id="ARBA00022692"/>
    </source>
</evidence>
<feature type="transmembrane region" description="Helical" evidence="7">
    <location>
        <begin position="346"/>
        <end position="366"/>
    </location>
</feature>
<evidence type="ECO:0000256" key="2">
    <source>
        <dbReference type="ARBA" id="ARBA00008789"/>
    </source>
</evidence>
<dbReference type="PANTHER" id="PTHR16024">
    <property type="entry name" value="XK-RELATED PROTEIN"/>
    <property type="match status" value="1"/>
</dbReference>
<dbReference type="Proteomes" id="UP001164746">
    <property type="component" value="Chromosome 2"/>
</dbReference>
<comment type="subcellular location">
    <subcellularLocation>
        <location evidence="1">Cell membrane</location>
        <topology evidence="1">Multi-pass membrane protein</topology>
    </subcellularLocation>
    <subcellularLocation>
        <location evidence="7">Membrane</location>
        <topology evidence="7">Multi-pass membrane protein</topology>
    </subcellularLocation>
</comment>
<keyword evidence="5 7" id="KW-1133">Transmembrane helix</keyword>
<keyword evidence="4 7" id="KW-0812">Transmembrane</keyword>
<protein>
    <recommendedName>
        <fullName evidence="7">XK-related protein</fullName>
    </recommendedName>
</protein>
<sequence>MSGISLNESECDSVPFQRGNGDTIPVKKNRKIDVKDELDGTGTTAKDTDNQTTESNTILDIPYSGMERQTYNNTEKGDEKSEIGSDNVTNVSPKKSIRQKAYGCLKKTLLPVFGIILYSYDIVTDIQIALSYKERNDENLFRYTVLTLVVSACFIMVIDVVWLLIDYKKARESRYPSAEIELKTTKGSTVRSTEFQKSDQLESGDHLMNTADVDTSLLRQESNQTTEQGDAIRNDHRNQNQTSKGTKMVWHVRRQGNPDVFKLVLRIVLTVMTVGTGGMICRTIQYMYYFFKSVLTSTPARHEFYKKKARHMQRDCLMMSFIEAFLESAPQFALQLYITYKLDRTFTTLRVCTLVTSALSISWSYSAYYRCNRANINNTEDVKLIPLLIYFLSVASCIVPRFISFVFFAVYFELVGLITVFGLIGIHLAVGLVVISLKVKPELKGTAEHLIVRWLCYAFFAYVKFFLFLNLEHHQLSQTDRKKETSIRRNWFEKKNSKKRMILLYALIHLENWILATILVFCRRELMADGSFVLILVPIGTLVQLICLSSYYYCFHTTTGVDLGRFIFQDTSLIL</sequence>
<proteinExistence type="inferred from homology"/>
<keyword evidence="3" id="KW-1003">Cell membrane</keyword>
<feature type="transmembrane region" description="Helical" evidence="7">
    <location>
        <begin position="502"/>
        <end position="521"/>
    </location>
</feature>
<evidence type="ECO:0000256" key="7">
    <source>
        <dbReference type="RuleBase" id="RU910716"/>
    </source>
</evidence>
<feature type="transmembrane region" description="Helical" evidence="7">
    <location>
        <begin position="451"/>
        <end position="471"/>
    </location>
</feature>
<feature type="transmembrane region" description="Helical" evidence="7">
    <location>
        <begin position="533"/>
        <end position="553"/>
    </location>
</feature>
<reference evidence="9" key="1">
    <citation type="submission" date="2022-11" db="EMBL/GenBank/DDBJ databases">
        <title>Centuries of genome instability and evolution in soft-shell clam transmissible cancer (bioRxiv).</title>
        <authorList>
            <person name="Hart S.F.M."/>
            <person name="Yonemitsu M.A."/>
            <person name="Giersch R.M."/>
            <person name="Beal B.F."/>
            <person name="Arriagada G."/>
            <person name="Davis B.W."/>
            <person name="Ostrander E.A."/>
            <person name="Goff S.P."/>
            <person name="Metzger M.J."/>
        </authorList>
    </citation>
    <scope>NUCLEOTIDE SEQUENCE</scope>
    <source>
        <strain evidence="9">MELC-2E11</strain>
        <tissue evidence="9">Siphon/mantle</tissue>
    </source>
</reference>
<feature type="transmembrane region" description="Helical" evidence="7">
    <location>
        <begin position="387"/>
        <end position="412"/>
    </location>
</feature>
<gene>
    <name evidence="9" type="ORF">MAR_029048</name>
</gene>
<evidence type="ECO:0000313" key="9">
    <source>
        <dbReference type="EMBL" id="WAQ96358.1"/>
    </source>
</evidence>
<dbReference type="InterPro" id="IPR050895">
    <property type="entry name" value="XK-related_scramblase"/>
</dbReference>
<evidence type="ECO:0000256" key="1">
    <source>
        <dbReference type="ARBA" id="ARBA00004651"/>
    </source>
</evidence>
<evidence type="ECO:0000256" key="5">
    <source>
        <dbReference type="ARBA" id="ARBA00022989"/>
    </source>
</evidence>
<feature type="compositionally biased region" description="Polar residues" evidence="8">
    <location>
        <begin position="41"/>
        <end position="54"/>
    </location>
</feature>
<comment type="similarity">
    <text evidence="2 7">Belongs to the XK family.</text>
</comment>
<organism evidence="9 10">
    <name type="scientific">Mya arenaria</name>
    <name type="common">Soft-shell clam</name>
    <dbReference type="NCBI Taxonomy" id="6604"/>
    <lineage>
        <taxon>Eukaryota</taxon>
        <taxon>Metazoa</taxon>
        <taxon>Spiralia</taxon>
        <taxon>Lophotrochozoa</taxon>
        <taxon>Mollusca</taxon>
        <taxon>Bivalvia</taxon>
        <taxon>Autobranchia</taxon>
        <taxon>Heteroconchia</taxon>
        <taxon>Euheterodonta</taxon>
        <taxon>Imparidentia</taxon>
        <taxon>Neoheterodontei</taxon>
        <taxon>Myida</taxon>
        <taxon>Myoidea</taxon>
        <taxon>Myidae</taxon>
        <taxon>Mya</taxon>
    </lineage>
</organism>
<evidence type="ECO:0000313" key="10">
    <source>
        <dbReference type="Proteomes" id="UP001164746"/>
    </source>
</evidence>
<evidence type="ECO:0000256" key="8">
    <source>
        <dbReference type="SAM" id="MobiDB-lite"/>
    </source>
</evidence>
<dbReference type="PANTHER" id="PTHR16024:SF6">
    <property type="entry name" value="XK-RELATED PROTEIN"/>
    <property type="match status" value="1"/>
</dbReference>
<name>A0ABY7DJU1_MYAAR</name>
<accession>A0ABY7DJU1</accession>
<keyword evidence="6 7" id="KW-0472">Membrane</keyword>
<feature type="transmembrane region" description="Helical" evidence="7">
    <location>
        <begin position="104"/>
        <end position="120"/>
    </location>
</feature>
<dbReference type="Pfam" id="PF09815">
    <property type="entry name" value="XK-related"/>
    <property type="match status" value="1"/>
</dbReference>
<feature type="transmembrane region" description="Helical" evidence="7">
    <location>
        <begin position="140"/>
        <end position="165"/>
    </location>
</feature>